<sequence length="666" mass="76018">MSSRALVHDVRPFSFSGLSQVTFLQLIRQPDPYIPTQTFQKMPKIATLDLGRLRVRSLRKDDLKGFEALHTLVLPGNSMQEMDTDSIPHTVTQLHLGRNELHDLNGTLCHLTNLNWLFLNQNKLTSLENQLPKRADSLKMIHTSDNYIEKLPQDLKYLTNLETLFFHNNNLVTLDGVLSKLRNLERVQLANNQLVMLQEDDFTGATELRSINLAYNNLTSLNNSIRPLVNLTVLNVTHNFMTKFSFEEIRGVNRLTVLDISHNRIRHLTGFTTNIIDWESNLRQLRMDHNDIYSLNGSVSGFRNLVRLDVSHNKLTRIQPDDLIGLDRLNMLDISHNHLLTLEETSKTFLPALQELLVSYNNLTILDKDFHGLPVLCWADLSHNQIVALGRDLVSKTHCSVHDGIHSDVWGVLKIDLQDNPILCDSALPEILSVMETNHTKITGVANCPTLSEQPVTTKRNNFLGYIGADLTSPLPPFFSANLPRINEPVNINPMYNSPYNPIGDISNQVKKSVHEIAIDHDSNNHQNQIQGDQPQPSGYEVNIAPEENQQPIPYRHQIYLESAQNDELNENFSTKWSQQEPTASYYDQTVQERQISKLTSEIEELRAKLQELESENERLTQDLNQHNTVQIVDRIFGSSRPIIPLEQIPSLSTIKPPNEDFERMP</sequence>
<dbReference type="InterPro" id="IPR001611">
    <property type="entry name" value="Leu-rich_rpt"/>
</dbReference>
<keyword evidence="2" id="KW-0677">Repeat</keyword>
<dbReference type="SUPFAM" id="SSF52058">
    <property type="entry name" value="L domain-like"/>
    <property type="match status" value="2"/>
</dbReference>
<keyword evidence="5" id="KW-1185">Reference proteome</keyword>
<accession>A0AAW1L883</accession>
<gene>
    <name evidence="4" type="ORF">QE152_g15424</name>
</gene>
<name>A0AAW1L883_POPJA</name>
<dbReference type="Gene3D" id="3.80.10.10">
    <property type="entry name" value="Ribonuclease Inhibitor"/>
    <property type="match status" value="3"/>
</dbReference>
<evidence type="ECO:0000256" key="3">
    <source>
        <dbReference type="SAM" id="Coils"/>
    </source>
</evidence>
<evidence type="ECO:0000313" key="4">
    <source>
        <dbReference type="EMBL" id="KAK9730209.1"/>
    </source>
</evidence>
<dbReference type="PROSITE" id="PS51450">
    <property type="entry name" value="LRR"/>
    <property type="match status" value="2"/>
</dbReference>
<dbReference type="SMART" id="SM00369">
    <property type="entry name" value="LRR_TYP"/>
    <property type="match status" value="9"/>
</dbReference>
<dbReference type="InterPro" id="IPR032675">
    <property type="entry name" value="LRR_dom_sf"/>
</dbReference>
<reference evidence="4 5" key="1">
    <citation type="journal article" date="2024" name="BMC Genomics">
        <title>De novo assembly and annotation of Popillia japonica's genome with initial clues to its potential as an invasive pest.</title>
        <authorList>
            <person name="Cucini C."/>
            <person name="Boschi S."/>
            <person name="Funari R."/>
            <person name="Cardaioli E."/>
            <person name="Iannotti N."/>
            <person name="Marturano G."/>
            <person name="Paoli F."/>
            <person name="Bruttini M."/>
            <person name="Carapelli A."/>
            <person name="Frati F."/>
            <person name="Nardi F."/>
        </authorList>
    </citation>
    <scope>NUCLEOTIDE SEQUENCE [LARGE SCALE GENOMIC DNA]</scope>
    <source>
        <strain evidence="4">DMR45628</strain>
    </source>
</reference>
<keyword evidence="1" id="KW-0433">Leucine-rich repeat</keyword>
<dbReference type="AlphaFoldDB" id="A0AAW1L883"/>
<dbReference type="PANTHER" id="PTHR24366">
    <property type="entry name" value="IG(IMMUNOGLOBULIN) AND LRR(LEUCINE RICH REPEAT) DOMAINS"/>
    <property type="match status" value="1"/>
</dbReference>
<dbReference type="EMBL" id="JASPKY010000151">
    <property type="protein sequence ID" value="KAK9730209.1"/>
    <property type="molecule type" value="Genomic_DNA"/>
</dbReference>
<dbReference type="InterPro" id="IPR003591">
    <property type="entry name" value="Leu-rich_rpt_typical-subtyp"/>
</dbReference>
<evidence type="ECO:0000313" key="5">
    <source>
        <dbReference type="Proteomes" id="UP001458880"/>
    </source>
</evidence>
<feature type="coiled-coil region" evidence="3">
    <location>
        <begin position="589"/>
        <end position="630"/>
    </location>
</feature>
<dbReference type="Proteomes" id="UP001458880">
    <property type="component" value="Unassembled WGS sequence"/>
</dbReference>
<organism evidence="4 5">
    <name type="scientific">Popillia japonica</name>
    <name type="common">Japanese beetle</name>
    <dbReference type="NCBI Taxonomy" id="7064"/>
    <lineage>
        <taxon>Eukaryota</taxon>
        <taxon>Metazoa</taxon>
        <taxon>Ecdysozoa</taxon>
        <taxon>Arthropoda</taxon>
        <taxon>Hexapoda</taxon>
        <taxon>Insecta</taxon>
        <taxon>Pterygota</taxon>
        <taxon>Neoptera</taxon>
        <taxon>Endopterygota</taxon>
        <taxon>Coleoptera</taxon>
        <taxon>Polyphaga</taxon>
        <taxon>Scarabaeiformia</taxon>
        <taxon>Scarabaeidae</taxon>
        <taxon>Rutelinae</taxon>
        <taxon>Popillia</taxon>
    </lineage>
</organism>
<dbReference type="PANTHER" id="PTHR24366:SF96">
    <property type="entry name" value="LEUCINE RICH REPEAT CONTAINING 53"/>
    <property type="match status" value="1"/>
</dbReference>
<evidence type="ECO:0000256" key="2">
    <source>
        <dbReference type="ARBA" id="ARBA00022737"/>
    </source>
</evidence>
<dbReference type="SMART" id="SM00365">
    <property type="entry name" value="LRR_SD22"/>
    <property type="match status" value="5"/>
</dbReference>
<protein>
    <submittedName>
        <fullName evidence="4">Leucine rich repeat</fullName>
    </submittedName>
</protein>
<evidence type="ECO:0000256" key="1">
    <source>
        <dbReference type="ARBA" id="ARBA00022614"/>
    </source>
</evidence>
<dbReference type="Pfam" id="PF13855">
    <property type="entry name" value="LRR_8"/>
    <property type="match status" value="2"/>
</dbReference>
<proteinExistence type="predicted"/>
<comment type="caution">
    <text evidence="4">The sequence shown here is derived from an EMBL/GenBank/DDBJ whole genome shotgun (WGS) entry which is preliminary data.</text>
</comment>
<keyword evidence="3" id="KW-0175">Coiled coil</keyword>